<reference evidence="1 2" key="1">
    <citation type="submission" date="2014-08" db="EMBL/GenBank/DDBJ databases">
        <title>Whole genome shotgun sequence of Sphingomonas paucimobilis NBRC 13935.</title>
        <authorList>
            <person name="Hosoyama A."/>
            <person name="Hashimoto M."/>
            <person name="Hosoyama Y."/>
            <person name="Noguchi M."/>
            <person name="Uohara A."/>
            <person name="Ohji S."/>
            <person name="Katano-Makiyama Y."/>
            <person name="Ichikawa N."/>
            <person name="Kimura A."/>
            <person name="Yamazoe A."/>
            <person name="Fujita N."/>
        </authorList>
    </citation>
    <scope>NUCLEOTIDE SEQUENCE [LARGE SCALE GENOMIC DNA]</scope>
    <source>
        <strain evidence="1 2">NBRC 13935</strain>
    </source>
</reference>
<organism evidence="1 2">
    <name type="scientific">Sphingomonas paucimobilis NBRC 13935</name>
    <dbReference type="NCBI Taxonomy" id="1219050"/>
    <lineage>
        <taxon>Bacteria</taxon>
        <taxon>Pseudomonadati</taxon>
        <taxon>Pseudomonadota</taxon>
        <taxon>Alphaproteobacteria</taxon>
        <taxon>Sphingomonadales</taxon>
        <taxon>Sphingomonadaceae</taxon>
        <taxon>Sphingomonas</taxon>
    </lineage>
</organism>
<sequence>MSRVQGMEIACPEGWADRSMLVLTAPPGASGIAANLVVTRDVLAGGGQAPADIARRIEAHVEGEIKRWKGKPGYAELMRRHATPDLPTAEMRLVWTDGAEPLAQWLSFLPADPDTVVMAAATAPRGDMAALEPQFHAMLETLRLT</sequence>
<evidence type="ECO:0000313" key="1">
    <source>
        <dbReference type="EMBL" id="GAN15631.1"/>
    </source>
</evidence>
<dbReference type="Proteomes" id="UP000032025">
    <property type="component" value="Unassembled WGS sequence"/>
</dbReference>
<dbReference type="GeneID" id="78529540"/>
<accession>A0A0C9MYD5</accession>
<dbReference type="EMBL" id="BBJS01000062">
    <property type="protein sequence ID" value="GAN15631.1"/>
    <property type="molecule type" value="Genomic_DNA"/>
</dbReference>
<gene>
    <name evidence="1" type="ORF">SP6_62_00080</name>
</gene>
<name>A0A0C9MYD5_SPHPI</name>
<dbReference type="RefSeq" id="WP_156146130.1">
    <property type="nucleotide sequence ID" value="NZ_BBJS01000062.1"/>
</dbReference>
<dbReference type="AlphaFoldDB" id="A0A0C9MYD5"/>
<dbReference type="Pfam" id="PF08786">
    <property type="entry name" value="DcrB"/>
    <property type="match status" value="1"/>
</dbReference>
<proteinExistence type="predicted"/>
<comment type="caution">
    <text evidence="1">The sequence shown here is derived from an EMBL/GenBank/DDBJ whole genome shotgun (WGS) entry which is preliminary data.</text>
</comment>
<protein>
    <submittedName>
        <fullName evidence="1">DNA, contig: SP662</fullName>
    </submittedName>
</protein>
<keyword evidence="2" id="KW-1185">Reference proteome</keyword>
<dbReference type="InterPro" id="IPR016123">
    <property type="entry name" value="Mog1/PsbP_a/b/a-sand"/>
</dbReference>
<dbReference type="InterPro" id="IPR014894">
    <property type="entry name" value="DcrB/EagT6"/>
</dbReference>
<dbReference type="SUPFAM" id="SSF55724">
    <property type="entry name" value="Mog1p/PsbP-like"/>
    <property type="match status" value="1"/>
</dbReference>
<evidence type="ECO:0000313" key="2">
    <source>
        <dbReference type="Proteomes" id="UP000032025"/>
    </source>
</evidence>
<dbReference type="Gene3D" id="3.40.1000.10">
    <property type="entry name" value="Mog1/PsbP, alpha/beta/alpha sandwich"/>
    <property type="match status" value="1"/>
</dbReference>